<reference evidence="2 3" key="1">
    <citation type="journal article" date="2018" name="Nat. Ecol. Evol.">
        <title>Pezizomycetes genomes reveal the molecular basis of ectomycorrhizal truffle lifestyle.</title>
        <authorList>
            <person name="Murat C."/>
            <person name="Payen T."/>
            <person name="Noel B."/>
            <person name="Kuo A."/>
            <person name="Morin E."/>
            <person name="Chen J."/>
            <person name="Kohler A."/>
            <person name="Krizsan K."/>
            <person name="Balestrini R."/>
            <person name="Da Silva C."/>
            <person name="Montanini B."/>
            <person name="Hainaut M."/>
            <person name="Levati E."/>
            <person name="Barry K.W."/>
            <person name="Belfiori B."/>
            <person name="Cichocki N."/>
            <person name="Clum A."/>
            <person name="Dockter R.B."/>
            <person name="Fauchery L."/>
            <person name="Guy J."/>
            <person name="Iotti M."/>
            <person name="Le Tacon F."/>
            <person name="Lindquist E.A."/>
            <person name="Lipzen A."/>
            <person name="Malagnac F."/>
            <person name="Mello A."/>
            <person name="Molinier V."/>
            <person name="Miyauchi S."/>
            <person name="Poulain J."/>
            <person name="Riccioni C."/>
            <person name="Rubini A."/>
            <person name="Sitrit Y."/>
            <person name="Splivallo R."/>
            <person name="Traeger S."/>
            <person name="Wang M."/>
            <person name="Zifcakova L."/>
            <person name="Wipf D."/>
            <person name="Zambonelli A."/>
            <person name="Paolocci F."/>
            <person name="Nowrousian M."/>
            <person name="Ottonello S."/>
            <person name="Baldrian P."/>
            <person name="Spatafora J.W."/>
            <person name="Henrissat B."/>
            <person name="Nagy L.G."/>
            <person name="Aury J.M."/>
            <person name="Wincker P."/>
            <person name="Grigoriev I.V."/>
            <person name="Bonfante P."/>
            <person name="Martin F.M."/>
        </authorList>
    </citation>
    <scope>NUCLEOTIDE SEQUENCE [LARGE SCALE GENOMIC DNA]</scope>
    <source>
        <strain evidence="2 3">CCBAS932</strain>
    </source>
</reference>
<dbReference type="PANTHER" id="PTHR13464">
    <property type="entry name" value="TRANSCRIPTIONAL REGULATOR PROTEIN HCNGP"/>
    <property type="match status" value="1"/>
</dbReference>
<dbReference type="STRING" id="1392247.A0A3N4KFS1"/>
<feature type="compositionally biased region" description="Basic and acidic residues" evidence="1">
    <location>
        <begin position="269"/>
        <end position="296"/>
    </location>
</feature>
<feature type="region of interest" description="Disordered" evidence="1">
    <location>
        <begin position="1"/>
        <end position="98"/>
    </location>
</feature>
<feature type="region of interest" description="Disordered" evidence="1">
    <location>
        <begin position="203"/>
        <end position="320"/>
    </location>
</feature>
<sequence>MGLVEYGSDSEDEEQQQSPERKEPSDTPLMKVGKAPPSPEISLKACTEDLEGTAAIPDSEVATRTQETEEIGPIMGPSRPPRTPSPAPQTPNQEQLSPYSLNRATIRSLTFPTSIPDIPPSPPGDEPKEAAAKFDHFRQLKRQGIHFNEKLLRSSALRNPNLLEKLTAFVGINGNEQYTSNLPTEIWDPTRFPEEAFAPKLAKSQQEVLEKRQTQERSGIDFIGASGSAAAPATALQVGQERKGGSSAAERIMAGLDRERKSNTPSADSLKRKDDRKWDDRDKDRVRDRRRDDDPYKKRRRSRTRSRSRSRSRDGYRDRR</sequence>
<dbReference type="Pfam" id="PF07818">
    <property type="entry name" value="HCNGP"/>
    <property type="match status" value="1"/>
</dbReference>
<accession>A0A3N4KFS1</accession>
<evidence type="ECO:0000313" key="3">
    <source>
        <dbReference type="Proteomes" id="UP000277580"/>
    </source>
</evidence>
<dbReference type="AlphaFoldDB" id="A0A3N4KFS1"/>
<keyword evidence="3" id="KW-1185">Reference proteome</keyword>
<dbReference type="InParanoid" id="A0A3N4KFS1"/>
<dbReference type="Proteomes" id="UP000277580">
    <property type="component" value="Unassembled WGS sequence"/>
</dbReference>
<feature type="compositionally biased region" description="Low complexity" evidence="1">
    <location>
        <begin position="224"/>
        <end position="235"/>
    </location>
</feature>
<dbReference type="GO" id="GO:0006355">
    <property type="term" value="P:regulation of DNA-templated transcription"/>
    <property type="evidence" value="ECO:0007669"/>
    <property type="project" value="InterPro"/>
</dbReference>
<organism evidence="2 3">
    <name type="scientific">Morchella conica CCBAS932</name>
    <dbReference type="NCBI Taxonomy" id="1392247"/>
    <lineage>
        <taxon>Eukaryota</taxon>
        <taxon>Fungi</taxon>
        <taxon>Dikarya</taxon>
        <taxon>Ascomycota</taxon>
        <taxon>Pezizomycotina</taxon>
        <taxon>Pezizomycetes</taxon>
        <taxon>Pezizales</taxon>
        <taxon>Morchellaceae</taxon>
        <taxon>Morchella</taxon>
    </lineage>
</organism>
<evidence type="ECO:0000256" key="1">
    <source>
        <dbReference type="SAM" id="MobiDB-lite"/>
    </source>
</evidence>
<dbReference type="GO" id="GO:0005634">
    <property type="term" value="C:nucleus"/>
    <property type="evidence" value="ECO:0007669"/>
    <property type="project" value="TreeGrafter"/>
</dbReference>
<gene>
    <name evidence="2" type="ORF">P167DRAFT_560109</name>
</gene>
<feature type="compositionally biased region" description="Pro residues" evidence="1">
    <location>
        <begin position="78"/>
        <end position="89"/>
    </location>
</feature>
<evidence type="ECO:0000313" key="2">
    <source>
        <dbReference type="EMBL" id="RPB09384.1"/>
    </source>
</evidence>
<protein>
    <submittedName>
        <fullName evidence="2">HCNGP-domain-containing protein</fullName>
    </submittedName>
</protein>
<feature type="compositionally biased region" description="Basic and acidic residues" evidence="1">
    <location>
        <begin position="208"/>
        <end position="219"/>
    </location>
</feature>
<feature type="compositionally biased region" description="Basic residues" evidence="1">
    <location>
        <begin position="297"/>
        <end position="310"/>
    </location>
</feature>
<dbReference type="PANTHER" id="PTHR13464:SF0">
    <property type="entry name" value="SAP30-BINDING PROTEIN"/>
    <property type="match status" value="1"/>
</dbReference>
<feature type="compositionally biased region" description="Basic and acidic residues" evidence="1">
    <location>
        <begin position="311"/>
        <end position="320"/>
    </location>
</feature>
<dbReference type="InterPro" id="IPR012479">
    <property type="entry name" value="SAP30BP"/>
</dbReference>
<dbReference type="OrthoDB" id="1714508at2759"/>
<proteinExistence type="predicted"/>
<dbReference type="EMBL" id="ML119152">
    <property type="protein sequence ID" value="RPB09384.1"/>
    <property type="molecule type" value="Genomic_DNA"/>
</dbReference>
<name>A0A3N4KFS1_9PEZI</name>